<dbReference type="GO" id="GO:0005525">
    <property type="term" value="F:GTP binding"/>
    <property type="evidence" value="ECO:0007669"/>
    <property type="project" value="InterPro"/>
</dbReference>
<feature type="compositionally biased region" description="Polar residues" evidence="5">
    <location>
        <begin position="211"/>
        <end position="234"/>
    </location>
</feature>
<evidence type="ECO:0000256" key="4">
    <source>
        <dbReference type="ARBA" id="ARBA00048098"/>
    </source>
</evidence>
<dbReference type="RefSeq" id="XP_031562076.1">
    <property type="nucleotide sequence ID" value="XM_031706216.1"/>
</dbReference>
<dbReference type="RefSeq" id="XP_031562077.1">
    <property type="nucleotide sequence ID" value="XM_031706217.1"/>
</dbReference>
<dbReference type="GO" id="GO:0003925">
    <property type="term" value="F:G protein activity"/>
    <property type="evidence" value="ECO:0007669"/>
    <property type="project" value="UniProtKB-EC"/>
</dbReference>
<feature type="region of interest" description="Disordered" evidence="5">
    <location>
        <begin position="202"/>
        <end position="234"/>
    </location>
</feature>
<proteinExistence type="inferred from homology"/>
<dbReference type="Proteomes" id="UP000515163">
    <property type="component" value="Unplaced"/>
</dbReference>
<comment type="catalytic activity">
    <reaction evidence="4">
        <text>GTP + H2O = GDP + phosphate + H(+)</text>
        <dbReference type="Rhea" id="RHEA:19669"/>
        <dbReference type="ChEBI" id="CHEBI:15377"/>
        <dbReference type="ChEBI" id="CHEBI:15378"/>
        <dbReference type="ChEBI" id="CHEBI:37565"/>
        <dbReference type="ChEBI" id="CHEBI:43474"/>
        <dbReference type="ChEBI" id="CHEBI:58189"/>
        <dbReference type="EC" id="3.6.5.2"/>
    </reaction>
</comment>
<evidence type="ECO:0000313" key="8">
    <source>
        <dbReference type="RefSeq" id="XP_031562077.1"/>
    </source>
</evidence>
<name>A0A6P8IA66_ACTTE</name>
<dbReference type="PRINTS" id="PR00449">
    <property type="entry name" value="RASTRNSFRMNG"/>
</dbReference>
<keyword evidence="6" id="KW-1185">Reference proteome</keyword>
<dbReference type="OrthoDB" id="18798at2759"/>
<evidence type="ECO:0000256" key="1">
    <source>
        <dbReference type="ARBA" id="ARBA00008344"/>
    </source>
</evidence>
<dbReference type="AlphaFoldDB" id="A0A6P8IA66"/>
<evidence type="ECO:0000313" key="6">
    <source>
        <dbReference type="Proteomes" id="UP000515163"/>
    </source>
</evidence>
<dbReference type="Gene3D" id="3.40.50.300">
    <property type="entry name" value="P-loop containing nucleotide triphosphate hydrolases"/>
    <property type="match status" value="1"/>
</dbReference>
<dbReference type="EC" id="3.6.5.2" evidence="2"/>
<protein>
    <recommendedName>
        <fullName evidence="2">small monomeric GTPase</fullName>
        <ecNumber evidence="2">3.6.5.2</ecNumber>
    </recommendedName>
</protein>
<reference evidence="7 8" key="1">
    <citation type="submission" date="2025-04" db="UniProtKB">
        <authorList>
            <consortium name="RefSeq"/>
        </authorList>
    </citation>
    <scope>IDENTIFICATION</scope>
    <source>
        <tissue evidence="7 8">Tentacle</tissue>
    </source>
</reference>
<sequence>MRRRRSVQHHQHSLKSLQAVVLGKDGVGKSALTVRMLTRRFIGEYDVSLEATYRHHTVIDGQFVSLAIMDTAGKNSRDKMDTCLTFGELFFIVYSTTDRTSFDEARLLVKYIQQDKTIQSSPYLIAIVATKKDLKHLRQVEEYEGRFLAQDVDGLFYQVSISEGYEEVQKMLEEVLRACLNREKNKGSSTLSKMKEGIMVKTKSLRRKSTSDSTPAEQIRPTTLGQNTSPVSVT</sequence>
<dbReference type="PROSITE" id="PS51419">
    <property type="entry name" value="RAB"/>
    <property type="match status" value="1"/>
</dbReference>
<dbReference type="InterPro" id="IPR027417">
    <property type="entry name" value="P-loop_NTPase"/>
</dbReference>
<evidence type="ECO:0000256" key="2">
    <source>
        <dbReference type="ARBA" id="ARBA00011984"/>
    </source>
</evidence>
<dbReference type="GeneID" id="116297900"/>
<keyword evidence="3" id="KW-0378">Hydrolase</keyword>
<dbReference type="InterPro" id="IPR051065">
    <property type="entry name" value="Ras-related_GTPase"/>
</dbReference>
<evidence type="ECO:0000313" key="7">
    <source>
        <dbReference type="RefSeq" id="XP_031562076.1"/>
    </source>
</evidence>
<evidence type="ECO:0000256" key="5">
    <source>
        <dbReference type="SAM" id="MobiDB-lite"/>
    </source>
</evidence>
<dbReference type="InterPro" id="IPR001806">
    <property type="entry name" value="Small_GTPase"/>
</dbReference>
<dbReference type="PROSITE" id="PS51421">
    <property type="entry name" value="RAS"/>
    <property type="match status" value="1"/>
</dbReference>
<dbReference type="SMART" id="SM00173">
    <property type="entry name" value="RAS"/>
    <property type="match status" value="1"/>
</dbReference>
<dbReference type="PANTHER" id="PTHR45704">
    <property type="entry name" value="RAS-LIKE FAMILY MEMBER 11"/>
    <property type="match status" value="1"/>
</dbReference>
<dbReference type="KEGG" id="aten:116297900"/>
<evidence type="ECO:0000256" key="3">
    <source>
        <dbReference type="ARBA" id="ARBA00022801"/>
    </source>
</evidence>
<comment type="similarity">
    <text evidence="1">Belongs to the small GTPase superfamily. Ras family.</text>
</comment>
<organism evidence="6 8">
    <name type="scientific">Actinia tenebrosa</name>
    <name type="common">Australian red waratah sea anemone</name>
    <dbReference type="NCBI Taxonomy" id="6105"/>
    <lineage>
        <taxon>Eukaryota</taxon>
        <taxon>Metazoa</taxon>
        <taxon>Cnidaria</taxon>
        <taxon>Anthozoa</taxon>
        <taxon>Hexacorallia</taxon>
        <taxon>Actiniaria</taxon>
        <taxon>Actiniidae</taxon>
        <taxon>Actinia</taxon>
    </lineage>
</organism>
<dbReference type="Pfam" id="PF00071">
    <property type="entry name" value="Ras"/>
    <property type="match status" value="1"/>
</dbReference>
<dbReference type="SUPFAM" id="SSF52540">
    <property type="entry name" value="P-loop containing nucleoside triphosphate hydrolases"/>
    <property type="match status" value="1"/>
</dbReference>
<accession>A0A6P8IA66</accession>
<gene>
    <name evidence="7 8" type="primary">LOC116297900</name>
</gene>
<dbReference type="SMART" id="SM00175">
    <property type="entry name" value="RAB"/>
    <property type="match status" value="1"/>
</dbReference>